<dbReference type="PANTHER" id="PTHR12243">
    <property type="entry name" value="MADF DOMAIN TRANSCRIPTION FACTOR"/>
    <property type="match status" value="1"/>
</dbReference>
<evidence type="ECO:0000313" key="3">
    <source>
        <dbReference type="EMBL" id="KAJ8728604.1"/>
    </source>
</evidence>
<name>A0AAD7YVS3_MYTSE</name>
<feature type="compositionally biased region" description="Polar residues" evidence="1">
    <location>
        <begin position="154"/>
        <end position="167"/>
    </location>
</feature>
<reference evidence="3" key="1">
    <citation type="submission" date="2023-03" db="EMBL/GenBank/DDBJ databases">
        <title>Chromosome-level genomes of two armyworms, Mythimna separata and Mythimna loreyi, provide insights into the biosynthesis and reception of sex pheromones.</title>
        <authorList>
            <person name="Zhao H."/>
        </authorList>
    </citation>
    <scope>NUCLEOTIDE SEQUENCE</scope>
    <source>
        <strain evidence="3">BeijingLab</strain>
        <tissue evidence="3">Pupa</tissue>
    </source>
</reference>
<comment type="caution">
    <text evidence="3">The sequence shown here is derived from an EMBL/GenBank/DDBJ whole genome shotgun (WGS) entry which is preliminary data.</text>
</comment>
<dbReference type="InterPro" id="IPR006578">
    <property type="entry name" value="MADF-dom"/>
</dbReference>
<dbReference type="AlphaFoldDB" id="A0AAD7YVS3"/>
<feature type="region of interest" description="Disordered" evidence="1">
    <location>
        <begin position="145"/>
        <end position="203"/>
    </location>
</feature>
<accession>A0AAD7YVS3</accession>
<dbReference type="GO" id="GO:0006357">
    <property type="term" value="P:regulation of transcription by RNA polymerase II"/>
    <property type="evidence" value="ECO:0007669"/>
    <property type="project" value="TreeGrafter"/>
</dbReference>
<evidence type="ECO:0000313" key="4">
    <source>
        <dbReference type="Proteomes" id="UP001231518"/>
    </source>
</evidence>
<sequence>MRSAHMPPAASLVLRSRARLPRPVASLRRCPNRTRMRDHQADVKNKWKNLRDVFMKEAKKVRRPRSGDPGSPNSDETYIGKWCFFKELSFLTDLVKPRHTQSNFQDLNAGSDNNETQNSDTVEIPEIDQIETSEMDQVETPEMDQIEEVIENQEPVSESVNAGSLASGNLIPRNRFPTTTDDSESGSRASELGKGKDRQKHQN</sequence>
<dbReference type="GO" id="GO:0005634">
    <property type="term" value="C:nucleus"/>
    <property type="evidence" value="ECO:0007669"/>
    <property type="project" value="TreeGrafter"/>
</dbReference>
<organism evidence="3 4">
    <name type="scientific">Mythimna separata</name>
    <name type="common">Oriental armyworm</name>
    <name type="synonym">Pseudaletia separata</name>
    <dbReference type="NCBI Taxonomy" id="271217"/>
    <lineage>
        <taxon>Eukaryota</taxon>
        <taxon>Metazoa</taxon>
        <taxon>Ecdysozoa</taxon>
        <taxon>Arthropoda</taxon>
        <taxon>Hexapoda</taxon>
        <taxon>Insecta</taxon>
        <taxon>Pterygota</taxon>
        <taxon>Neoptera</taxon>
        <taxon>Endopterygota</taxon>
        <taxon>Lepidoptera</taxon>
        <taxon>Glossata</taxon>
        <taxon>Ditrysia</taxon>
        <taxon>Noctuoidea</taxon>
        <taxon>Noctuidae</taxon>
        <taxon>Noctuinae</taxon>
        <taxon>Hadenini</taxon>
        <taxon>Mythimna</taxon>
    </lineage>
</organism>
<dbReference type="PANTHER" id="PTHR12243:SF69">
    <property type="entry name" value="SI:CH73-59F11.3"/>
    <property type="match status" value="1"/>
</dbReference>
<dbReference type="Proteomes" id="UP001231518">
    <property type="component" value="Chromosome 19"/>
</dbReference>
<dbReference type="EMBL" id="JARGEI010000007">
    <property type="protein sequence ID" value="KAJ8728604.1"/>
    <property type="molecule type" value="Genomic_DNA"/>
</dbReference>
<evidence type="ECO:0000256" key="1">
    <source>
        <dbReference type="SAM" id="MobiDB-lite"/>
    </source>
</evidence>
<protein>
    <recommendedName>
        <fullName evidence="2">MADF domain-containing protein</fullName>
    </recommendedName>
</protein>
<dbReference type="Pfam" id="PF10545">
    <property type="entry name" value="MADF_DNA_bdg"/>
    <property type="match status" value="1"/>
</dbReference>
<feature type="domain" description="MADF" evidence="2">
    <location>
        <begin position="39"/>
        <end position="91"/>
    </location>
</feature>
<proteinExistence type="predicted"/>
<dbReference type="InterPro" id="IPR039353">
    <property type="entry name" value="TF_Adf1"/>
</dbReference>
<dbReference type="GO" id="GO:0005667">
    <property type="term" value="C:transcription regulator complex"/>
    <property type="evidence" value="ECO:0007669"/>
    <property type="project" value="TreeGrafter"/>
</dbReference>
<gene>
    <name evidence="3" type="ORF">PYW07_006300</name>
</gene>
<evidence type="ECO:0000259" key="2">
    <source>
        <dbReference type="Pfam" id="PF10545"/>
    </source>
</evidence>
<keyword evidence="4" id="KW-1185">Reference proteome</keyword>